<gene>
    <name evidence="2" type="ORF">J2D73_05890</name>
</gene>
<keyword evidence="3" id="KW-1185">Reference proteome</keyword>
<comment type="caution">
    <text evidence="2">The sequence shown here is derived from an EMBL/GenBank/DDBJ whole genome shotgun (WGS) entry which is preliminary data.</text>
</comment>
<evidence type="ECO:0000313" key="2">
    <source>
        <dbReference type="EMBL" id="MBO1359325.1"/>
    </source>
</evidence>
<dbReference type="PROSITE" id="PS51257">
    <property type="entry name" value="PROKAR_LIPOPROTEIN"/>
    <property type="match status" value="1"/>
</dbReference>
<reference evidence="2 3" key="1">
    <citation type="submission" date="2021-03" db="EMBL/GenBank/DDBJ databases">
        <title>The complete genome sequence of Acetobacter sacchari TBRC 11175.</title>
        <authorList>
            <person name="Charoenyingcharoen P."/>
            <person name="Yukphan P."/>
        </authorList>
    </citation>
    <scope>NUCLEOTIDE SEQUENCE [LARGE SCALE GENOMIC DNA]</scope>
    <source>
        <strain evidence="2 3">TBRC 11175</strain>
    </source>
</reference>
<keyword evidence="1" id="KW-0732">Signal</keyword>
<feature type="signal peptide" evidence="1">
    <location>
        <begin position="1"/>
        <end position="24"/>
    </location>
</feature>
<evidence type="ECO:0008006" key="4">
    <source>
        <dbReference type="Google" id="ProtNLM"/>
    </source>
</evidence>
<proteinExistence type="predicted"/>
<protein>
    <recommendedName>
        <fullName evidence="4">Lipoprotein</fullName>
    </recommendedName>
</protein>
<organism evidence="2 3">
    <name type="scientific">Acetobacter sacchari</name>
    <dbReference type="NCBI Taxonomy" id="2661687"/>
    <lineage>
        <taxon>Bacteria</taxon>
        <taxon>Pseudomonadati</taxon>
        <taxon>Pseudomonadota</taxon>
        <taxon>Alphaproteobacteria</taxon>
        <taxon>Acetobacterales</taxon>
        <taxon>Acetobacteraceae</taxon>
        <taxon>Acetobacter</taxon>
    </lineage>
</organism>
<evidence type="ECO:0000313" key="3">
    <source>
        <dbReference type="Proteomes" id="UP000664771"/>
    </source>
</evidence>
<dbReference type="EMBL" id="JAFVMF010000005">
    <property type="protein sequence ID" value="MBO1359325.1"/>
    <property type="molecule type" value="Genomic_DNA"/>
</dbReference>
<feature type="chain" id="PRO_5046150404" description="Lipoprotein" evidence="1">
    <location>
        <begin position="25"/>
        <end position="84"/>
    </location>
</feature>
<sequence length="84" mass="8437">MSRPSIRRIRPVKAAAVFAALALAACTGQPGTPVAPGSYPPNTPLGGTCKAGFYTCQLPTATPLGAPCSCPGLGAASYGRVYLK</sequence>
<evidence type="ECO:0000256" key="1">
    <source>
        <dbReference type="SAM" id="SignalP"/>
    </source>
</evidence>
<name>A0ABS3LTT7_9PROT</name>
<dbReference type="Proteomes" id="UP000664771">
    <property type="component" value="Unassembled WGS sequence"/>
</dbReference>
<accession>A0ABS3LTT7</accession>